<comment type="caution">
    <text evidence="5">The sequence shown here is derived from an EMBL/GenBank/DDBJ whole genome shotgun (WGS) entry which is preliminary data.</text>
</comment>
<dbReference type="InterPro" id="IPR018062">
    <property type="entry name" value="HTH_AraC-typ_CS"/>
</dbReference>
<evidence type="ECO:0000256" key="1">
    <source>
        <dbReference type="ARBA" id="ARBA00023015"/>
    </source>
</evidence>
<keyword evidence="6" id="KW-1185">Reference proteome</keyword>
<keyword evidence="2" id="KW-0238">DNA-binding</keyword>
<evidence type="ECO:0000259" key="4">
    <source>
        <dbReference type="PROSITE" id="PS01124"/>
    </source>
</evidence>
<dbReference type="SMART" id="SM00342">
    <property type="entry name" value="HTH_ARAC"/>
    <property type="match status" value="1"/>
</dbReference>
<feature type="domain" description="HTH araC/xylS-type" evidence="4">
    <location>
        <begin position="221"/>
        <end position="320"/>
    </location>
</feature>
<organism evidence="5 6">
    <name type="scientific">Devosia limi DSM 17137</name>
    <dbReference type="NCBI Taxonomy" id="1121477"/>
    <lineage>
        <taxon>Bacteria</taxon>
        <taxon>Pseudomonadati</taxon>
        <taxon>Pseudomonadota</taxon>
        <taxon>Alphaproteobacteria</taxon>
        <taxon>Hyphomicrobiales</taxon>
        <taxon>Devosiaceae</taxon>
        <taxon>Devosia</taxon>
    </lineage>
</organism>
<dbReference type="InterPro" id="IPR020449">
    <property type="entry name" value="Tscrpt_reg_AraC-type_HTH"/>
</dbReference>
<accession>A0A0F5LPX7</accession>
<dbReference type="Proteomes" id="UP000033608">
    <property type="component" value="Unassembled WGS sequence"/>
</dbReference>
<dbReference type="AlphaFoldDB" id="A0A0F5LPX7"/>
<dbReference type="PANTHER" id="PTHR47893">
    <property type="entry name" value="REGULATORY PROTEIN PCHR"/>
    <property type="match status" value="1"/>
</dbReference>
<evidence type="ECO:0000256" key="2">
    <source>
        <dbReference type="ARBA" id="ARBA00023125"/>
    </source>
</evidence>
<dbReference type="PROSITE" id="PS01124">
    <property type="entry name" value="HTH_ARAC_FAMILY_2"/>
    <property type="match status" value="1"/>
</dbReference>
<reference evidence="5 6" key="1">
    <citation type="submission" date="2015-03" db="EMBL/GenBank/DDBJ databases">
        <authorList>
            <person name="Hassan Y.I."/>
            <person name="Lepp D."/>
            <person name="Zhou T."/>
        </authorList>
    </citation>
    <scope>NUCLEOTIDE SEQUENCE [LARGE SCALE GENOMIC DNA]</scope>
    <source>
        <strain evidence="5 6">DSM 17137</strain>
    </source>
</reference>
<dbReference type="STRING" id="1121477.SAMN02745223_03145"/>
<evidence type="ECO:0000313" key="5">
    <source>
        <dbReference type="EMBL" id="KKB84378.1"/>
    </source>
</evidence>
<dbReference type="SUPFAM" id="SSF46689">
    <property type="entry name" value="Homeodomain-like"/>
    <property type="match status" value="2"/>
</dbReference>
<dbReference type="GO" id="GO:0003700">
    <property type="term" value="F:DNA-binding transcription factor activity"/>
    <property type="evidence" value="ECO:0007669"/>
    <property type="project" value="InterPro"/>
</dbReference>
<dbReference type="RefSeq" id="WP_046135260.1">
    <property type="nucleotide sequence ID" value="NZ_FQVC01000010.1"/>
</dbReference>
<sequence length="324" mass="35517">MGTRRRWAFAGSKAGTTEVFDGDGRIAVEKASLSVRMDHAVIREGLSLFSGGGMSPHGFSISPSGDLPSNNLVLGCMLGGSGVIHAEGNASHGWRVPGQMYAVSFSERKLSYDIDGRAEYRSVALMLTPDALEAIGSQDGLPRSVDAVLNRRADPMLLMRAMAPGAIRIAQEMMMPIYQGSMQHLYQEGLALQLLAMQMDMLAETPPEASELSPRDLMRVREARERLLANVKAPDDLGGLARAVGLSPRKLNQGFRIVFGATVFDYLLEARMQAARRMLDEGHEMSLKQLAWSVGYGQVSNFSTAFRRRFGVPPGHYRRERAED</sequence>
<dbReference type="Pfam" id="PF12833">
    <property type="entry name" value="HTH_18"/>
    <property type="match status" value="1"/>
</dbReference>
<evidence type="ECO:0000256" key="3">
    <source>
        <dbReference type="ARBA" id="ARBA00023163"/>
    </source>
</evidence>
<proteinExistence type="predicted"/>
<keyword evidence="3" id="KW-0804">Transcription</keyword>
<dbReference type="GO" id="GO:0043565">
    <property type="term" value="F:sequence-specific DNA binding"/>
    <property type="evidence" value="ECO:0007669"/>
    <property type="project" value="InterPro"/>
</dbReference>
<name>A0A0F5LPX7_9HYPH</name>
<evidence type="ECO:0000313" key="6">
    <source>
        <dbReference type="Proteomes" id="UP000033608"/>
    </source>
</evidence>
<dbReference type="InterPro" id="IPR009057">
    <property type="entry name" value="Homeodomain-like_sf"/>
</dbReference>
<gene>
    <name evidence="5" type="ORF">VW29_10460</name>
</gene>
<keyword evidence="1" id="KW-0805">Transcription regulation</keyword>
<dbReference type="PROSITE" id="PS00041">
    <property type="entry name" value="HTH_ARAC_FAMILY_1"/>
    <property type="match status" value="1"/>
</dbReference>
<dbReference type="InterPro" id="IPR018060">
    <property type="entry name" value="HTH_AraC"/>
</dbReference>
<dbReference type="Gene3D" id="1.10.10.60">
    <property type="entry name" value="Homeodomain-like"/>
    <property type="match status" value="2"/>
</dbReference>
<dbReference type="PATRIC" id="fig|1121477.3.peg.3220"/>
<dbReference type="EMBL" id="LAJF01000076">
    <property type="protein sequence ID" value="KKB84378.1"/>
    <property type="molecule type" value="Genomic_DNA"/>
</dbReference>
<dbReference type="PANTHER" id="PTHR47893:SF1">
    <property type="entry name" value="REGULATORY PROTEIN PCHR"/>
    <property type="match status" value="1"/>
</dbReference>
<dbReference type="PRINTS" id="PR00032">
    <property type="entry name" value="HTHARAC"/>
</dbReference>
<dbReference type="InterPro" id="IPR053142">
    <property type="entry name" value="PchR_regulatory_protein"/>
</dbReference>
<protein>
    <recommendedName>
        <fullName evidence="4">HTH araC/xylS-type domain-containing protein</fullName>
    </recommendedName>
</protein>
<dbReference type="OrthoDB" id="9793422at2"/>